<feature type="transmembrane region" description="Helical" evidence="1">
    <location>
        <begin position="274"/>
        <end position="292"/>
    </location>
</feature>
<sequence>MLSSYQLCLVVFVAAQLGESLSHSTDEEHSLDGFSSDTRCGWDCIITESNFGKECDPVFTRKRLIKFNVIYDLFVNTKCLNQTSYKTFGTFTDDFYVWIPANNTLSSFSRGIKGMWDLFFRCLEEGEIRGFCNLEPGRPTTLASPTDLRTEAANTIEEKGYELITKNPWPHVVRVLLIWLSIVCTYYIPALLCLFSPTLVMESGILYIVLEGASLVSIRALVGNNVFFKDCSTVASTWYQTGKIFVVRLLFIAFLILLIAPGSIVFNITPGFSYILYLTHPFMRVCVTLYFIKAVCSLLFYRAVVSTEVRDCIACHELKSNPGACLCVDLPQRILNHVVFISSFLFLVFYFTMQLQFGVKPLTKTMVAVLIGLFPKIFSKYFEGERQKRVEALIIEEKAPKIVEAFLNSVLRANQGQENSGADTDEFCFMVFLASLVGESLSHSTEGEYSVDGFRTDTRCGWDCRITHSEFTNECGDSIFTKKRLVNFKVKFTLGIDTECSYQLRSYKLFGQYSVWIPANNTLSSFSHGIQSMWNMTFNSCFERGRIEGNCTLQPATTTALPSATGLQAVAEKALEEKGYKLISKS</sequence>
<evidence type="ECO:0000256" key="1">
    <source>
        <dbReference type="SAM" id="Phobius"/>
    </source>
</evidence>
<feature type="chain" id="PRO_5045983736" evidence="2">
    <location>
        <begin position="23"/>
        <end position="586"/>
    </location>
</feature>
<evidence type="ECO:0000313" key="4">
    <source>
        <dbReference type="Proteomes" id="UP001159405"/>
    </source>
</evidence>
<dbReference type="EMBL" id="CALNXK010000085">
    <property type="protein sequence ID" value="CAH3148901.1"/>
    <property type="molecule type" value="Genomic_DNA"/>
</dbReference>
<gene>
    <name evidence="3" type="ORF">PLOB_00046870</name>
</gene>
<feature type="transmembrane region" description="Helical" evidence="1">
    <location>
        <begin position="245"/>
        <end position="268"/>
    </location>
</feature>
<proteinExistence type="predicted"/>
<feature type="transmembrane region" description="Helical" evidence="1">
    <location>
        <begin position="334"/>
        <end position="353"/>
    </location>
</feature>
<keyword evidence="1" id="KW-0812">Transmembrane</keyword>
<keyword evidence="4" id="KW-1185">Reference proteome</keyword>
<dbReference type="Proteomes" id="UP001159405">
    <property type="component" value="Unassembled WGS sequence"/>
</dbReference>
<keyword evidence="1" id="KW-0472">Membrane</keyword>
<organism evidence="3 4">
    <name type="scientific">Porites lobata</name>
    <dbReference type="NCBI Taxonomy" id="104759"/>
    <lineage>
        <taxon>Eukaryota</taxon>
        <taxon>Metazoa</taxon>
        <taxon>Cnidaria</taxon>
        <taxon>Anthozoa</taxon>
        <taxon>Hexacorallia</taxon>
        <taxon>Scleractinia</taxon>
        <taxon>Fungiina</taxon>
        <taxon>Poritidae</taxon>
        <taxon>Porites</taxon>
    </lineage>
</organism>
<evidence type="ECO:0000256" key="2">
    <source>
        <dbReference type="SAM" id="SignalP"/>
    </source>
</evidence>
<keyword evidence="2" id="KW-0732">Signal</keyword>
<evidence type="ECO:0000313" key="3">
    <source>
        <dbReference type="EMBL" id="CAH3148901.1"/>
    </source>
</evidence>
<reference evidence="3 4" key="1">
    <citation type="submission" date="2022-05" db="EMBL/GenBank/DDBJ databases">
        <authorList>
            <consortium name="Genoscope - CEA"/>
            <person name="William W."/>
        </authorList>
    </citation>
    <scope>NUCLEOTIDE SEQUENCE [LARGE SCALE GENOMIC DNA]</scope>
</reference>
<comment type="caution">
    <text evidence="3">The sequence shown here is derived from an EMBL/GenBank/DDBJ whole genome shotgun (WGS) entry which is preliminary data.</text>
</comment>
<accession>A0ABN8PV95</accession>
<protein>
    <submittedName>
        <fullName evidence="3">Uncharacterized protein</fullName>
    </submittedName>
</protein>
<keyword evidence="1" id="KW-1133">Transmembrane helix</keyword>
<feature type="signal peptide" evidence="2">
    <location>
        <begin position="1"/>
        <end position="22"/>
    </location>
</feature>
<name>A0ABN8PV95_9CNID</name>
<feature type="transmembrane region" description="Helical" evidence="1">
    <location>
        <begin position="176"/>
        <end position="195"/>
    </location>
</feature>